<proteinExistence type="predicted"/>
<dbReference type="SMART" id="SM00331">
    <property type="entry name" value="PP2C_SIG"/>
    <property type="match status" value="1"/>
</dbReference>
<accession>A0A1H9FVD3</accession>
<protein>
    <submittedName>
        <fullName evidence="2">Serine/threonine protein phosphatase PrpC</fullName>
    </submittedName>
</protein>
<evidence type="ECO:0000313" key="2">
    <source>
        <dbReference type="EMBL" id="SEQ41438.1"/>
    </source>
</evidence>
<keyword evidence="3" id="KW-1185">Reference proteome</keyword>
<evidence type="ECO:0000313" key="3">
    <source>
        <dbReference type="Proteomes" id="UP000199766"/>
    </source>
</evidence>
<dbReference type="Pfam" id="PF13672">
    <property type="entry name" value="PP2C_2"/>
    <property type="match status" value="1"/>
</dbReference>
<dbReference type="EMBL" id="FOGD01000001">
    <property type="protein sequence ID" value="SEQ41438.1"/>
    <property type="molecule type" value="Genomic_DNA"/>
</dbReference>
<dbReference type="Gene3D" id="3.60.40.10">
    <property type="entry name" value="PPM-type phosphatase domain"/>
    <property type="match status" value="1"/>
</dbReference>
<dbReference type="PROSITE" id="PS51746">
    <property type="entry name" value="PPM_2"/>
    <property type="match status" value="1"/>
</dbReference>
<dbReference type="SUPFAM" id="SSF81606">
    <property type="entry name" value="PP2C-like"/>
    <property type="match status" value="1"/>
</dbReference>
<name>A0A1H9FVD3_9BURK</name>
<dbReference type="InterPro" id="IPR036457">
    <property type="entry name" value="PPM-type-like_dom_sf"/>
</dbReference>
<sequence>MSKAFRITASTGIHKGDRSYQQDQVALLTHPRYNGCLLGILADGMGGRSGGRKASDQVMMTAHQLFERYSPDYDDGPSMLKNMVEEAHIVIRLTAISSEEEPHSTLAAFLINPRGDCYWVHAGDSRIYHFRDSKMVRRTMDHSYVQALVDRGDLTEEQAQVHPQSNILLGCLGADVDPPIGTHSIPQLRPGDVLMACSDGVWHYFSATEMATVVESLTPREATEFLIEKARMRGRGGGDNLSLVIVKIEALDVEKKPLRSGPKSAP</sequence>
<dbReference type="OrthoDB" id="9801841at2"/>
<feature type="domain" description="PPM-type phosphatase" evidence="1">
    <location>
        <begin position="6"/>
        <end position="248"/>
    </location>
</feature>
<gene>
    <name evidence="2" type="ORF">SAMN02982919_00637</name>
</gene>
<organism evidence="2 3">
    <name type="scientific">Giesbergeria anulus</name>
    <dbReference type="NCBI Taxonomy" id="180197"/>
    <lineage>
        <taxon>Bacteria</taxon>
        <taxon>Pseudomonadati</taxon>
        <taxon>Pseudomonadota</taxon>
        <taxon>Betaproteobacteria</taxon>
        <taxon>Burkholderiales</taxon>
        <taxon>Comamonadaceae</taxon>
        <taxon>Giesbergeria</taxon>
    </lineage>
</organism>
<dbReference type="InterPro" id="IPR001932">
    <property type="entry name" value="PPM-type_phosphatase-like_dom"/>
</dbReference>
<dbReference type="Proteomes" id="UP000199766">
    <property type="component" value="Unassembled WGS sequence"/>
</dbReference>
<dbReference type="SMART" id="SM00332">
    <property type="entry name" value="PP2Cc"/>
    <property type="match status" value="1"/>
</dbReference>
<dbReference type="STRING" id="180197.SAMN02982919_00637"/>
<dbReference type="CDD" id="cd00143">
    <property type="entry name" value="PP2Cc"/>
    <property type="match status" value="1"/>
</dbReference>
<dbReference type="AlphaFoldDB" id="A0A1H9FVD3"/>
<dbReference type="RefSeq" id="WP_091452565.1">
    <property type="nucleotide sequence ID" value="NZ_FOGD01000001.1"/>
</dbReference>
<evidence type="ECO:0000259" key="1">
    <source>
        <dbReference type="PROSITE" id="PS51746"/>
    </source>
</evidence>
<reference evidence="2 3" key="1">
    <citation type="submission" date="2016-10" db="EMBL/GenBank/DDBJ databases">
        <authorList>
            <person name="de Groot N.N."/>
        </authorList>
    </citation>
    <scope>NUCLEOTIDE SEQUENCE [LARGE SCALE GENOMIC DNA]</scope>
    <source>
        <strain evidence="2 3">ATCC 35958</strain>
    </source>
</reference>